<dbReference type="AlphaFoldDB" id="A0A858BVL9"/>
<gene>
    <name evidence="1" type="ORF">Ami103574_07355</name>
</gene>
<organism evidence="1 2">
    <name type="scientific">Aminipila butyrica</name>
    <dbReference type="NCBI Taxonomy" id="433296"/>
    <lineage>
        <taxon>Bacteria</taxon>
        <taxon>Bacillati</taxon>
        <taxon>Bacillota</taxon>
        <taxon>Clostridia</taxon>
        <taxon>Peptostreptococcales</taxon>
        <taxon>Anaerovoracaceae</taxon>
        <taxon>Aminipila</taxon>
    </lineage>
</organism>
<evidence type="ECO:0000313" key="2">
    <source>
        <dbReference type="Proteomes" id="UP000466848"/>
    </source>
</evidence>
<proteinExistence type="predicted"/>
<sequence>MTLLETLQTYMNESVADSAYYRQLAEMAPDQTSRDLLQDMAANEMQQAEEFGVIYQGMTGDVYTPRITTSLQRHSYREGLQNQSLAEGYRYRNYMGSYNRNRGLGDALLLGSLFSAGVNKNLNSLALLYLLSRV</sequence>
<dbReference type="CDD" id="cd00657">
    <property type="entry name" value="Ferritin_like"/>
    <property type="match status" value="1"/>
</dbReference>
<accession>A0A858BVL9</accession>
<dbReference type="Proteomes" id="UP000466848">
    <property type="component" value="Chromosome"/>
</dbReference>
<reference evidence="1 2" key="1">
    <citation type="submission" date="2020-02" db="EMBL/GenBank/DDBJ databases">
        <authorList>
            <person name="Kim Y.B."/>
            <person name="Roh S.W."/>
        </authorList>
    </citation>
    <scope>NUCLEOTIDE SEQUENCE [LARGE SCALE GENOMIC DNA]</scope>
    <source>
        <strain evidence="1 2">DSM 103574</strain>
    </source>
</reference>
<dbReference type="InterPro" id="IPR009078">
    <property type="entry name" value="Ferritin-like_SF"/>
</dbReference>
<dbReference type="RefSeq" id="WP_163066144.1">
    <property type="nucleotide sequence ID" value="NZ_CP048649.1"/>
</dbReference>
<dbReference type="EMBL" id="CP048649">
    <property type="protein sequence ID" value="QIB69148.1"/>
    <property type="molecule type" value="Genomic_DNA"/>
</dbReference>
<evidence type="ECO:0000313" key="1">
    <source>
        <dbReference type="EMBL" id="QIB69148.1"/>
    </source>
</evidence>
<keyword evidence="2" id="KW-1185">Reference proteome</keyword>
<name>A0A858BVL9_9FIRM</name>
<dbReference type="SUPFAM" id="SSF47240">
    <property type="entry name" value="Ferritin-like"/>
    <property type="match status" value="1"/>
</dbReference>
<protein>
    <submittedName>
        <fullName evidence="1">Ferritin-like domain-containing protein</fullName>
    </submittedName>
</protein>
<dbReference type="KEGG" id="abut:Ami103574_07355"/>